<dbReference type="GO" id="GO:0005737">
    <property type="term" value="C:cytoplasm"/>
    <property type="evidence" value="ECO:0007669"/>
    <property type="project" value="UniProtKB-SubCell"/>
</dbReference>
<sequence length="450" mass="51202">MKSSRSLYIMCHIPVFCWISATVLERMLVKAESGEVPKTLTQMFTHFLIFQIKHKDQKYHQKCDPDPQQTRKSILALGKLAFQQLEKGNLIFYEEDLRECGIDVGEVAVYSGVCTQIFREEFGLHLGKVFSFVHLSVQEFLAALYAFLCFRKTNVLVEQRTGRFHFFNKSTMSDFLRSAVDKALQSENGHLDLFLRFLLGLSLESNQALLRGLMQQTGSSSHSKQETVKYIKEKIRENPSPEKSINLFHCLNELNDHSLVQEVQTYLNKGGDRRLSGTRLSPAQLSALVFVLLNSDQELDEFDLRKYERSEECFLKLLPVVKASRKADLWRCNLTEESCRVLSSVLSSNSSRLRELNLRHNNLQDSGVKLLSAGLENPHYTLETLRLCECNLTEKSCRVLSSVLSSNSSRLRELDLSYNKLQDSGAKLLSAGLENLHCTLETLRGCGGVI</sequence>
<evidence type="ECO:0000313" key="10">
    <source>
        <dbReference type="Proteomes" id="UP000593565"/>
    </source>
</evidence>
<evidence type="ECO:0000256" key="5">
    <source>
        <dbReference type="ARBA" id="ARBA00022741"/>
    </source>
</evidence>
<dbReference type="InterPro" id="IPR001611">
    <property type="entry name" value="Leu-rich_rpt"/>
</dbReference>
<accession>A0A7J6ARE6</accession>
<comment type="caution">
    <text evidence="9">The sequence shown here is derived from an EMBL/GenBank/DDBJ whole genome shotgun (WGS) entry which is preliminary data.</text>
</comment>
<keyword evidence="4" id="KW-0677">Repeat</keyword>
<comment type="subcellular location">
    <subcellularLocation>
        <location evidence="1">Cytoplasm</location>
    </subcellularLocation>
</comment>
<dbReference type="InterPro" id="IPR041075">
    <property type="entry name" value="NOD1/2_WH"/>
</dbReference>
<feature type="domain" description="NOD1/2 winged helix" evidence="8">
    <location>
        <begin position="74"/>
        <end position="132"/>
    </location>
</feature>
<dbReference type="Pfam" id="PF13516">
    <property type="entry name" value="LRR_6"/>
    <property type="match status" value="2"/>
</dbReference>
<evidence type="ECO:0000259" key="7">
    <source>
        <dbReference type="Pfam" id="PF17776"/>
    </source>
</evidence>
<keyword evidence="3" id="KW-0433">Leucine-rich repeat</keyword>
<dbReference type="Gene3D" id="3.80.10.10">
    <property type="entry name" value="Ribonuclease Inhibitor"/>
    <property type="match status" value="1"/>
</dbReference>
<dbReference type="SUPFAM" id="SSF52047">
    <property type="entry name" value="RNI-like"/>
    <property type="match status" value="1"/>
</dbReference>
<keyword evidence="6" id="KW-0067">ATP-binding</keyword>
<feature type="domain" description="NACHT LRR and PYD" evidence="7">
    <location>
        <begin position="134"/>
        <end position="262"/>
    </location>
</feature>
<dbReference type="AlphaFoldDB" id="A0A7J6ARE6"/>
<keyword evidence="2" id="KW-0963">Cytoplasm</keyword>
<name>A0A7J6ARE6_AMEME</name>
<dbReference type="Proteomes" id="UP000593565">
    <property type="component" value="Unassembled WGS sequence"/>
</dbReference>
<dbReference type="Pfam" id="PF17776">
    <property type="entry name" value="NLRC4_HD2"/>
    <property type="match status" value="1"/>
</dbReference>
<dbReference type="PANTHER" id="PTHR24106">
    <property type="entry name" value="NACHT, LRR AND CARD DOMAINS-CONTAINING"/>
    <property type="match status" value="1"/>
</dbReference>
<reference evidence="9 10" key="1">
    <citation type="submission" date="2020-02" db="EMBL/GenBank/DDBJ databases">
        <title>A chromosome-scale genome assembly of the black bullhead catfish (Ameiurus melas).</title>
        <authorList>
            <person name="Wen M."/>
            <person name="Zham M."/>
            <person name="Cabau C."/>
            <person name="Klopp C."/>
            <person name="Donnadieu C."/>
            <person name="Roques C."/>
            <person name="Bouchez O."/>
            <person name="Lampietro C."/>
            <person name="Jouanno E."/>
            <person name="Herpin A."/>
            <person name="Louis A."/>
            <person name="Berthelot C."/>
            <person name="Parey E."/>
            <person name="Roest-Crollius H."/>
            <person name="Braasch I."/>
            <person name="Postlethwait J."/>
            <person name="Robinson-Rechavi M."/>
            <person name="Echchiki A."/>
            <person name="Begum T."/>
            <person name="Montfort J."/>
            <person name="Schartl M."/>
            <person name="Bobe J."/>
            <person name="Guiguen Y."/>
        </authorList>
    </citation>
    <scope>NUCLEOTIDE SEQUENCE [LARGE SCALE GENOMIC DNA]</scope>
    <source>
        <strain evidence="9">M_S1</strain>
        <tissue evidence="9">Blood</tissue>
    </source>
</reference>
<dbReference type="InterPro" id="IPR041267">
    <property type="entry name" value="NLRP_HD2"/>
</dbReference>
<dbReference type="SMART" id="SM00368">
    <property type="entry name" value="LRR_RI"/>
    <property type="match status" value="4"/>
</dbReference>
<keyword evidence="10" id="KW-1185">Reference proteome</keyword>
<proteinExistence type="predicted"/>
<evidence type="ECO:0000256" key="6">
    <source>
        <dbReference type="ARBA" id="ARBA00022840"/>
    </source>
</evidence>
<evidence type="ECO:0000259" key="8">
    <source>
        <dbReference type="Pfam" id="PF17779"/>
    </source>
</evidence>
<evidence type="ECO:0000256" key="4">
    <source>
        <dbReference type="ARBA" id="ARBA00022737"/>
    </source>
</evidence>
<dbReference type="Pfam" id="PF17779">
    <property type="entry name" value="WHD_NOD2"/>
    <property type="match status" value="1"/>
</dbReference>
<evidence type="ECO:0000256" key="1">
    <source>
        <dbReference type="ARBA" id="ARBA00004496"/>
    </source>
</evidence>
<evidence type="ECO:0000256" key="3">
    <source>
        <dbReference type="ARBA" id="ARBA00022614"/>
    </source>
</evidence>
<protein>
    <submittedName>
        <fullName evidence="9">Uncharacterized protein</fullName>
    </submittedName>
</protein>
<evidence type="ECO:0000313" key="9">
    <source>
        <dbReference type="EMBL" id="KAF4084699.1"/>
    </source>
</evidence>
<dbReference type="EMBL" id="JAAGNN010000009">
    <property type="protein sequence ID" value="KAF4084699.1"/>
    <property type="molecule type" value="Genomic_DNA"/>
</dbReference>
<keyword evidence="5" id="KW-0547">Nucleotide-binding</keyword>
<dbReference type="InterPro" id="IPR032675">
    <property type="entry name" value="LRR_dom_sf"/>
</dbReference>
<gene>
    <name evidence="9" type="ORF">AMELA_G00108880</name>
</gene>
<dbReference type="InterPro" id="IPR051261">
    <property type="entry name" value="NLR"/>
</dbReference>
<dbReference type="GO" id="GO:0005524">
    <property type="term" value="F:ATP binding"/>
    <property type="evidence" value="ECO:0007669"/>
    <property type="project" value="UniProtKB-KW"/>
</dbReference>
<evidence type="ECO:0000256" key="2">
    <source>
        <dbReference type="ARBA" id="ARBA00022490"/>
    </source>
</evidence>
<organism evidence="9 10">
    <name type="scientific">Ameiurus melas</name>
    <name type="common">Black bullhead</name>
    <name type="synonym">Silurus melas</name>
    <dbReference type="NCBI Taxonomy" id="219545"/>
    <lineage>
        <taxon>Eukaryota</taxon>
        <taxon>Metazoa</taxon>
        <taxon>Chordata</taxon>
        <taxon>Craniata</taxon>
        <taxon>Vertebrata</taxon>
        <taxon>Euteleostomi</taxon>
        <taxon>Actinopterygii</taxon>
        <taxon>Neopterygii</taxon>
        <taxon>Teleostei</taxon>
        <taxon>Ostariophysi</taxon>
        <taxon>Siluriformes</taxon>
        <taxon>Ictaluridae</taxon>
        <taxon>Ameiurus</taxon>
    </lineage>
</organism>